<dbReference type="GO" id="GO:0019354">
    <property type="term" value="P:siroheme biosynthetic process"/>
    <property type="evidence" value="ECO:0007669"/>
    <property type="project" value="UniProtKB-UniPathway"/>
</dbReference>
<reference evidence="7 8" key="1">
    <citation type="submission" date="2010-12" db="EMBL/GenBank/DDBJ databases">
        <authorList>
            <person name="Muzny D."/>
            <person name="Qin X."/>
            <person name="Deng J."/>
            <person name="Jiang H."/>
            <person name="Liu Y."/>
            <person name="Qu J."/>
            <person name="Song X.-Z."/>
            <person name="Zhang L."/>
            <person name="Thornton R."/>
            <person name="Coyle M."/>
            <person name="Francisco L."/>
            <person name="Jackson L."/>
            <person name="Javaid M."/>
            <person name="Korchina V."/>
            <person name="Kovar C."/>
            <person name="Mata R."/>
            <person name="Mathew T."/>
            <person name="Ngo R."/>
            <person name="Nguyen L."/>
            <person name="Nguyen N."/>
            <person name="Okwuonu G."/>
            <person name="Ongeri F."/>
            <person name="Pham C."/>
            <person name="Simmons D."/>
            <person name="Wilczek-Boney K."/>
            <person name="Hale W."/>
            <person name="Jakkamsetti A."/>
            <person name="Pham P."/>
            <person name="Ruth R."/>
            <person name="San Lucas F."/>
            <person name="Warren J."/>
            <person name="Zhang J."/>
            <person name="Zhao Z."/>
            <person name="Zhou C."/>
            <person name="Zhu D."/>
            <person name="Lee S."/>
            <person name="Bess C."/>
            <person name="Blankenburg K."/>
            <person name="Forbes L."/>
            <person name="Fu Q."/>
            <person name="Gubbala S."/>
            <person name="Hirani K."/>
            <person name="Jayaseelan J.C."/>
            <person name="Lara F."/>
            <person name="Munidasa M."/>
            <person name="Palculict T."/>
            <person name="Patil S."/>
            <person name="Pu L.-L."/>
            <person name="Saada N."/>
            <person name="Tang L."/>
            <person name="Weissenberger G."/>
            <person name="Zhu Y."/>
            <person name="Hemphill L."/>
            <person name="Shang Y."/>
            <person name="Youmans B."/>
            <person name="Ayvaz T."/>
            <person name="Ross M."/>
            <person name="Santibanez J."/>
            <person name="Aqrawi P."/>
            <person name="Gross S."/>
            <person name="Joshi V."/>
            <person name="Fowler G."/>
            <person name="Nazareth L."/>
            <person name="Reid J."/>
            <person name="Worley K."/>
            <person name="Petrosino J."/>
            <person name="Highlander S."/>
            <person name="Gibbs R."/>
        </authorList>
    </citation>
    <scope>NUCLEOTIDE SEQUENCE [LARGE SCALE GENOMIC DNA]</scope>
    <source>
        <strain evidence="7 8">DSM 3986</strain>
    </source>
</reference>
<dbReference type="EMBL" id="AEPW01000006">
    <property type="protein sequence ID" value="EFU77881.1"/>
    <property type="molecule type" value="Genomic_DNA"/>
</dbReference>
<dbReference type="InterPro" id="IPR006367">
    <property type="entry name" value="Sirohaem_synthase_N"/>
</dbReference>
<organism evidence="7 8">
    <name type="scientific">Lachnoanaerobaculum saburreum DSM 3986</name>
    <dbReference type="NCBI Taxonomy" id="887325"/>
    <lineage>
        <taxon>Bacteria</taxon>
        <taxon>Bacillati</taxon>
        <taxon>Bacillota</taxon>
        <taxon>Clostridia</taxon>
        <taxon>Lachnospirales</taxon>
        <taxon>Lachnospiraceae</taxon>
        <taxon>Lachnoanaerobaculum</taxon>
    </lineage>
</organism>
<comment type="pathway">
    <text evidence="1">Porphyrin-containing compound metabolism; siroheme biosynthesis; sirohydrochlorin from precorrin-2: step 1/1.</text>
</comment>
<dbReference type="AlphaFoldDB" id="E6LJU0"/>
<dbReference type="InterPro" id="IPR028161">
    <property type="entry name" value="Met8-like"/>
</dbReference>
<dbReference type="Proteomes" id="UP000003434">
    <property type="component" value="Unassembled WGS sequence"/>
</dbReference>
<evidence type="ECO:0000256" key="1">
    <source>
        <dbReference type="ARBA" id="ARBA00005010"/>
    </source>
</evidence>
<proteinExistence type="predicted"/>
<gene>
    <name evidence="7" type="ORF">HMPREF0381_0285</name>
</gene>
<sequence length="181" mass="20612">MPQGRTVFIEEANMAKYFPLFIDINEKTFLVVGAGNIAVRRILKLKEFGCKIIVVAKTIAATIMDQQDDKLILKERAYDSMDVEDVDYVIAATDNKELNEKIVWDCNRAGIMVNDASNYKNCDFYFPGIVTEEEMVIGVTSSGSNHRLARRVASEIRYNIKEVVTRCKKELEEDPNAEKFD</sequence>
<comment type="caution">
    <text evidence="7">The sequence shown here is derived from an EMBL/GenBank/DDBJ whole genome shotgun (WGS) entry which is preliminary data.</text>
</comment>
<evidence type="ECO:0000256" key="6">
    <source>
        <dbReference type="ARBA" id="ARBA00047561"/>
    </source>
</evidence>
<dbReference type="GO" id="GO:0004325">
    <property type="term" value="F:ferrochelatase activity"/>
    <property type="evidence" value="ECO:0007669"/>
    <property type="project" value="InterPro"/>
</dbReference>
<dbReference type="eggNOG" id="COG1648">
    <property type="taxonomic scope" value="Bacteria"/>
</dbReference>
<dbReference type="EC" id="1.3.1.76" evidence="2"/>
<dbReference type="InterPro" id="IPR036291">
    <property type="entry name" value="NAD(P)-bd_dom_sf"/>
</dbReference>
<keyword evidence="5" id="KW-0627">Porphyrin biosynthesis</keyword>
<evidence type="ECO:0000256" key="3">
    <source>
        <dbReference type="ARBA" id="ARBA00023002"/>
    </source>
</evidence>
<keyword evidence="4" id="KW-0520">NAD</keyword>
<dbReference type="Pfam" id="PF13241">
    <property type="entry name" value="NAD_binding_7"/>
    <property type="match status" value="1"/>
</dbReference>
<dbReference type="Gene3D" id="3.40.50.720">
    <property type="entry name" value="NAD(P)-binding Rossmann-like Domain"/>
    <property type="match status" value="1"/>
</dbReference>
<evidence type="ECO:0000256" key="4">
    <source>
        <dbReference type="ARBA" id="ARBA00023027"/>
    </source>
</evidence>
<evidence type="ECO:0000256" key="2">
    <source>
        <dbReference type="ARBA" id="ARBA00012400"/>
    </source>
</evidence>
<accession>E6LJU0</accession>
<evidence type="ECO:0000256" key="5">
    <source>
        <dbReference type="ARBA" id="ARBA00023244"/>
    </source>
</evidence>
<dbReference type="UniPathway" id="UPA00262">
    <property type="reaction ID" value="UER00222"/>
</dbReference>
<dbReference type="NCBIfam" id="TIGR01470">
    <property type="entry name" value="cysG_Nterm"/>
    <property type="match status" value="1"/>
</dbReference>
<keyword evidence="3" id="KW-0560">Oxidoreductase</keyword>
<dbReference type="PANTHER" id="PTHR35330">
    <property type="entry name" value="SIROHEME BIOSYNTHESIS PROTEIN MET8"/>
    <property type="match status" value="1"/>
</dbReference>
<name>E6LJU0_9FIRM</name>
<dbReference type="HOGENOM" id="CLU_011276_8_3_9"/>
<protein>
    <recommendedName>
        <fullName evidence="2">precorrin-2 dehydrogenase</fullName>
        <ecNumber evidence="2">1.3.1.76</ecNumber>
    </recommendedName>
</protein>
<evidence type="ECO:0000313" key="7">
    <source>
        <dbReference type="EMBL" id="EFU77881.1"/>
    </source>
</evidence>
<dbReference type="SUPFAM" id="SSF75615">
    <property type="entry name" value="Siroheme synthase middle domains-like"/>
    <property type="match status" value="1"/>
</dbReference>
<dbReference type="SUPFAM" id="SSF51735">
    <property type="entry name" value="NAD(P)-binding Rossmann-fold domains"/>
    <property type="match status" value="1"/>
</dbReference>
<evidence type="ECO:0000313" key="8">
    <source>
        <dbReference type="Proteomes" id="UP000003434"/>
    </source>
</evidence>
<dbReference type="GO" id="GO:0043115">
    <property type="term" value="F:precorrin-2 dehydrogenase activity"/>
    <property type="evidence" value="ECO:0007669"/>
    <property type="project" value="UniProtKB-EC"/>
</dbReference>
<comment type="catalytic activity">
    <reaction evidence="6">
        <text>precorrin-2 + NAD(+) = sirohydrochlorin + NADH + 2 H(+)</text>
        <dbReference type="Rhea" id="RHEA:15613"/>
        <dbReference type="ChEBI" id="CHEBI:15378"/>
        <dbReference type="ChEBI" id="CHEBI:57540"/>
        <dbReference type="ChEBI" id="CHEBI:57945"/>
        <dbReference type="ChEBI" id="CHEBI:58351"/>
        <dbReference type="ChEBI" id="CHEBI:58827"/>
        <dbReference type="EC" id="1.3.1.76"/>
    </reaction>
</comment>
<dbReference type="PANTHER" id="PTHR35330:SF1">
    <property type="entry name" value="SIROHEME BIOSYNTHESIS PROTEIN MET8"/>
    <property type="match status" value="1"/>
</dbReference>